<dbReference type="InParanoid" id="E2BTJ1"/>
<feature type="compositionally biased region" description="Gly residues" evidence="1">
    <location>
        <begin position="125"/>
        <end position="142"/>
    </location>
</feature>
<accession>E2BTJ1</accession>
<evidence type="ECO:0000256" key="1">
    <source>
        <dbReference type="SAM" id="MobiDB-lite"/>
    </source>
</evidence>
<dbReference type="AlphaFoldDB" id="E2BTJ1"/>
<dbReference type="OrthoDB" id="9976756at2759"/>
<keyword evidence="3" id="KW-1185">Reference proteome</keyword>
<sequence>MLELVGRKASGISWPGCRAENLDTFGKRLRDVSRRRADKHADCTCEKQWKRDSKGLLCSLGQLGCNDSYSPDTLGTWKFHKVSRARVICFSCSHSTICRMGSDDWREGGGNNAFRIFSDHEGMSTGTGDGGGGGVQSSGGGRNTPPWIRRP</sequence>
<feature type="region of interest" description="Disordered" evidence="1">
    <location>
        <begin position="120"/>
        <end position="151"/>
    </location>
</feature>
<gene>
    <name evidence="2" type="ORF">EAI_12866</name>
</gene>
<evidence type="ECO:0000313" key="2">
    <source>
        <dbReference type="EMBL" id="EFN81019.1"/>
    </source>
</evidence>
<dbReference type="EMBL" id="GL450410">
    <property type="protein sequence ID" value="EFN81019.1"/>
    <property type="molecule type" value="Genomic_DNA"/>
</dbReference>
<protein>
    <submittedName>
        <fullName evidence="2">Uncharacterized protein</fullName>
    </submittedName>
</protein>
<name>E2BTJ1_HARSA</name>
<dbReference type="Proteomes" id="UP000008237">
    <property type="component" value="Unassembled WGS sequence"/>
</dbReference>
<proteinExistence type="predicted"/>
<evidence type="ECO:0000313" key="3">
    <source>
        <dbReference type="Proteomes" id="UP000008237"/>
    </source>
</evidence>
<reference evidence="2 3" key="1">
    <citation type="journal article" date="2010" name="Science">
        <title>Genomic comparison of the ants Camponotus floridanus and Harpegnathos saltator.</title>
        <authorList>
            <person name="Bonasio R."/>
            <person name="Zhang G."/>
            <person name="Ye C."/>
            <person name="Mutti N.S."/>
            <person name="Fang X."/>
            <person name="Qin N."/>
            <person name="Donahue G."/>
            <person name="Yang P."/>
            <person name="Li Q."/>
            <person name="Li C."/>
            <person name="Zhang P."/>
            <person name="Huang Z."/>
            <person name="Berger S.L."/>
            <person name="Reinberg D."/>
            <person name="Wang J."/>
            <person name="Liebig J."/>
        </authorList>
    </citation>
    <scope>NUCLEOTIDE SEQUENCE [LARGE SCALE GENOMIC DNA]</scope>
    <source>
        <strain evidence="2 3">R22 G/1</strain>
    </source>
</reference>
<organism evidence="3">
    <name type="scientific">Harpegnathos saltator</name>
    <name type="common">Jerdon's jumping ant</name>
    <dbReference type="NCBI Taxonomy" id="610380"/>
    <lineage>
        <taxon>Eukaryota</taxon>
        <taxon>Metazoa</taxon>
        <taxon>Ecdysozoa</taxon>
        <taxon>Arthropoda</taxon>
        <taxon>Hexapoda</taxon>
        <taxon>Insecta</taxon>
        <taxon>Pterygota</taxon>
        <taxon>Neoptera</taxon>
        <taxon>Endopterygota</taxon>
        <taxon>Hymenoptera</taxon>
        <taxon>Apocrita</taxon>
        <taxon>Aculeata</taxon>
        <taxon>Formicoidea</taxon>
        <taxon>Formicidae</taxon>
        <taxon>Ponerinae</taxon>
        <taxon>Ponerini</taxon>
        <taxon>Harpegnathos</taxon>
    </lineage>
</organism>